<sequence>MIEQRELIDKLLETKINEIHEKMDLINNKIEENKELFELEQIKKNWNLKNSETLEERFNKFEKEFIETFGWNMKNYKEMEEKIKIMENNENEYLQKIEIIEQKLNRLGNLEEKIRNLEIFENNFKRLQPTIENLVFNDKIKNIEILEEKIKKLERLEENNCQKLKKKYLI</sequence>
<gene>
    <name evidence="2" type="ORF">MENT_LOCUS14597</name>
</gene>
<comment type="caution">
    <text evidence="2">The sequence shown here is derived from an EMBL/GenBank/DDBJ whole genome shotgun (WGS) entry which is preliminary data.</text>
</comment>
<accession>A0A6V7ULN9</accession>
<dbReference type="Proteomes" id="UP000580250">
    <property type="component" value="Unassembled WGS sequence"/>
</dbReference>
<feature type="coiled-coil region" evidence="1">
    <location>
        <begin position="76"/>
        <end position="163"/>
    </location>
</feature>
<keyword evidence="1" id="KW-0175">Coiled coil</keyword>
<evidence type="ECO:0000256" key="1">
    <source>
        <dbReference type="SAM" id="Coils"/>
    </source>
</evidence>
<protein>
    <submittedName>
        <fullName evidence="2">Uncharacterized protein</fullName>
    </submittedName>
</protein>
<evidence type="ECO:0000313" key="2">
    <source>
        <dbReference type="EMBL" id="CAD2161041.1"/>
    </source>
</evidence>
<dbReference type="AlphaFoldDB" id="A0A6V7ULN9"/>
<dbReference type="EMBL" id="CAJEWN010000083">
    <property type="protein sequence ID" value="CAD2161041.1"/>
    <property type="molecule type" value="Genomic_DNA"/>
</dbReference>
<organism evidence="2 3">
    <name type="scientific">Meloidogyne enterolobii</name>
    <name type="common">Root-knot nematode worm</name>
    <name type="synonym">Meloidogyne mayaguensis</name>
    <dbReference type="NCBI Taxonomy" id="390850"/>
    <lineage>
        <taxon>Eukaryota</taxon>
        <taxon>Metazoa</taxon>
        <taxon>Ecdysozoa</taxon>
        <taxon>Nematoda</taxon>
        <taxon>Chromadorea</taxon>
        <taxon>Rhabditida</taxon>
        <taxon>Tylenchina</taxon>
        <taxon>Tylenchomorpha</taxon>
        <taxon>Tylenchoidea</taxon>
        <taxon>Meloidogynidae</taxon>
        <taxon>Meloidogyninae</taxon>
        <taxon>Meloidogyne</taxon>
    </lineage>
</organism>
<reference evidence="2 3" key="1">
    <citation type="submission" date="2020-08" db="EMBL/GenBank/DDBJ databases">
        <authorList>
            <person name="Koutsovoulos G."/>
            <person name="Danchin GJ E."/>
        </authorList>
    </citation>
    <scope>NUCLEOTIDE SEQUENCE [LARGE SCALE GENOMIC DNA]</scope>
</reference>
<proteinExistence type="predicted"/>
<evidence type="ECO:0000313" key="3">
    <source>
        <dbReference type="Proteomes" id="UP000580250"/>
    </source>
</evidence>
<name>A0A6V7ULN9_MELEN</name>